<evidence type="ECO:0000313" key="3">
    <source>
        <dbReference type="Proteomes" id="UP000037848"/>
    </source>
</evidence>
<dbReference type="AlphaFoldDB" id="A0A0N1EL28"/>
<evidence type="ECO:0000313" key="2">
    <source>
        <dbReference type="EMBL" id="KPH62513.1"/>
    </source>
</evidence>
<keyword evidence="3" id="KW-1185">Reference proteome</keyword>
<accession>A0A0N1EL28</accession>
<dbReference type="Pfam" id="PF11659">
    <property type="entry name" value="DUF3261"/>
    <property type="match status" value="1"/>
</dbReference>
<proteinExistence type="predicted"/>
<comment type="caution">
    <text evidence="2">The sequence shown here is derived from an EMBL/GenBank/DDBJ whole genome shotgun (WGS) entry which is preliminary data.</text>
</comment>
<protein>
    <recommendedName>
        <fullName evidence="4">DUF3261 domain-containing protein</fullName>
    </recommendedName>
</protein>
<sequence length="191" mass="22085">MRVLKIQVNNHLKIVLITSVIWLLSACQMAYTPVQNTAMFELMPVPTELNNGGWLEKFEFSGVVEQSMLVSTEFVKPMISVAALSFEGVPLTQLQFDTHTQQLTTSNTLEIDLDGKKIIYDMQSAFWPLTSLEQSINEHCRVVELTVDGQVTRRFYRNEILVREITYTGALTQLIEFEQKYRLKIERLEEY</sequence>
<name>A0A0N1EL28_9GAMM</name>
<dbReference type="EMBL" id="LHPH01000013">
    <property type="protein sequence ID" value="KPH62513.1"/>
    <property type="molecule type" value="Genomic_DNA"/>
</dbReference>
<dbReference type="PROSITE" id="PS51257">
    <property type="entry name" value="PROKAR_LIPOPROTEIN"/>
    <property type="match status" value="1"/>
</dbReference>
<keyword evidence="1" id="KW-0812">Transmembrane</keyword>
<dbReference type="PATRIC" id="fig|187330.3.peg.925"/>
<keyword evidence="1" id="KW-1133">Transmembrane helix</keyword>
<dbReference type="InterPro" id="IPR021675">
    <property type="entry name" value="DUF3261"/>
</dbReference>
<evidence type="ECO:0008006" key="4">
    <source>
        <dbReference type="Google" id="ProtNLM"/>
    </source>
</evidence>
<evidence type="ECO:0000256" key="1">
    <source>
        <dbReference type="SAM" id="Phobius"/>
    </source>
</evidence>
<dbReference type="Proteomes" id="UP000037848">
    <property type="component" value="Unassembled WGS sequence"/>
</dbReference>
<dbReference type="STRING" id="187330.AMS58_04485"/>
<reference evidence="2 3" key="1">
    <citation type="submission" date="2015-08" db="EMBL/GenBank/DDBJ databases">
        <title>Draft Genome Sequence of Pseudoalteromonas porphyrae UCD-SED14.</title>
        <authorList>
            <person name="Coil D.A."/>
            <person name="Jospin G."/>
            <person name="Lee R.D."/>
            <person name="Eisen J.A."/>
        </authorList>
    </citation>
    <scope>NUCLEOTIDE SEQUENCE [LARGE SCALE GENOMIC DNA]</scope>
    <source>
        <strain evidence="2 3">UCD-SED14</strain>
    </source>
</reference>
<organism evidence="2 3">
    <name type="scientific">Pseudoalteromonas porphyrae</name>
    <dbReference type="NCBI Taxonomy" id="187330"/>
    <lineage>
        <taxon>Bacteria</taxon>
        <taxon>Pseudomonadati</taxon>
        <taxon>Pseudomonadota</taxon>
        <taxon>Gammaproteobacteria</taxon>
        <taxon>Alteromonadales</taxon>
        <taxon>Pseudoalteromonadaceae</taxon>
        <taxon>Pseudoalteromonas</taxon>
    </lineage>
</organism>
<keyword evidence="1" id="KW-0472">Membrane</keyword>
<gene>
    <name evidence="2" type="ORF">ADS77_12490</name>
</gene>
<feature type="transmembrane region" description="Helical" evidence="1">
    <location>
        <begin position="12"/>
        <end position="31"/>
    </location>
</feature>